<dbReference type="InterPro" id="IPR021861">
    <property type="entry name" value="THO_THOC1"/>
</dbReference>
<comment type="caution">
    <text evidence="2">The sequence shown here is derived from an EMBL/GenBank/DDBJ whole genome shotgun (WGS) entry which is preliminary data.</text>
</comment>
<dbReference type="GO" id="GO:0006406">
    <property type="term" value="P:mRNA export from nucleus"/>
    <property type="evidence" value="ECO:0007669"/>
    <property type="project" value="TreeGrafter"/>
</dbReference>
<dbReference type="EMBL" id="JASPKY010000226">
    <property type="protein sequence ID" value="KAK9718630.1"/>
    <property type="molecule type" value="Genomic_DNA"/>
</dbReference>
<dbReference type="PANTHER" id="PTHR13265:SF0">
    <property type="entry name" value="HPR1"/>
    <property type="match status" value="1"/>
</dbReference>
<dbReference type="CDD" id="cd01670">
    <property type="entry name" value="Death"/>
    <property type="match status" value="1"/>
</dbReference>
<evidence type="ECO:0000259" key="1">
    <source>
        <dbReference type="PROSITE" id="PS50017"/>
    </source>
</evidence>
<dbReference type="InterPro" id="IPR000488">
    <property type="entry name" value="Death_dom"/>
</dbReference>
<evidence type="ECO:0000313" key="2">
    <source>
        <dbReference type="EMBL" id="KAK9718630.1"/>
    </source>
</evidence>
<dbReference type="PANTHER" id="PTHR13265">
    <property type="entry name" value="THO COMPLEX SUBUNIT 1"/>
    <property type="match status" value="1"/>
</dbReference>
<dbReference type="Gene3D" id="1.10.533.10">
    <property type="entry name" value="Death Domain, Fas"/>
    <property type="match status" value="1"/>
</dbReference>
<dbReference type="GO" id="GO:0000445">
    <property type="term" value="C:THO complex part of transcription export complex"/>
    <property type="evidence" value="ECO:0007669"/>
    <property type="project" value="TreeGrafter"/>
</dbReference>
<keyword evidence="3" id="KW-1185">Reference proteome</keyword>
<proteinExistence type="predicted"/>
<dbReference type="Pfam" id="PF11957">
    <property type="entry name" value="efThoc1"/>
    <property type="match status" value="1"/>
</dbReference>
<protein>
    <submittedName>
        <fullName evidence="2">Death domain</fullName>
    </submittedName>
</protein>
<dbReference type="Proteomes" id="UP001458880">
    <property type="component" value="Unassembled WGS sequence"/>
</dbReference>
<organism evidence="2 3">
    <name type="scientific">Popillia japonica</name>
    <name type="common">Japanese beetle</name>
    <dbReference type="NCBI Taxonomy" id="7064"/>
    <lineage>
        <taxon>Eukaryota</taxon>
        <taxon>Metazoa</taxon>
        <taxon>Ecdysozoa</taxon>
        <taxon>Arthropoda</taxon>
        <taxon>Hexapoda</taxon>
        <taxon>Insecta</taxon>
        <taxon>Pterygota</taxon>
        <taxon>Neoptera</taxon>
        <taxon>Endopterygota</taxon>
        <taxon>Coleoptera</taxon>
        <taxon>Polyphaga</taxon>
        <taxon>Scarabaeiformia</taxon>
        <taxon>Scarabaeidae</taxon>
        <taxon>Rutelinae</taxon>
        <taxon>Popillia</taxon>
    </lineage>
</organism>
<dbReference type="AlphaFoldDB" id="A0AAW1KIK3"/>
<name>A0AAW1KIK3_POPJA</name>
<dbReference type="GO" id="GO:0007165">
    <property type="term" value="P:signal transduction"/>
    <property type="evidence" value="ECO:0007669"/>
    <property type="project" value="InterPro"/>
</dbReference>
<dbReference type="InterPro" id="IPR011029">
    <property type="entry name" value="DEATH-like_dom_sf"/>
</dbReference>
<gene>
    <name evidence="2" type="ORF">QE152_g23060</name>
</gene>
<evidence type="ECO:0000313" key="3">
    <source>
        <dbReference type="Proteomes" id="UP001458880"/>
    </source>
</evidence>
<reference evidence="2 3" key="1">
    <citation type="journal article" date="2024" name="BMC Genomics">
        <title>De novo assembly and annotation of Popillia japonica's genome with initial clues to its potential as an invasive pest.</title>
        <authorList>
            <person name="Cucini C."/>
            <person name="Boschi S."/>
            <person name="Funari R."/>
            <person name="Cardaioli E."/>
            <person name="Iannotti N."/>
            <person name="Marturano G."/>
            <person name="Paoli F."/>
            <person name="Bruttini M."/>
            <person name="Carapelli A."/>
            <person name="Frati F."/>
            <person name="Nardi F."/>
        </authorList>
    </citation>
    <scope>NUCLEOTIDE SEQUENCE [LARGE SCALE GENOMIC DNA]</scope>
    <source>
        <strain evidence="2">DMR45628</strain>
    </source>
</reference>
<accession>A0AAW1KIK3</accession>
<dbReference type="PROSITE" id="PS50017">
    <property type="entry name" value="DEATH_DOMAIN"/>
    <property type="match status" value="1"/>
</dbReference>
<dbReference type="Pfam" id="PF00531">
    <property type="entry name" value="Death"/>
    <property type="match status" value="1"/>
</dbReference>
<feature type="domain" description="Death" evidence="1">
    <location>
        <begin position="564"/>
        <end position="646"/>
    </location>
</feature>
<sequence>MAINFESLRNEYRETFNEAFQQKSISILEAKNRSFNKTEIDLKSPLDQVFRDVLLEYLEKEADVVLLQDLILFCIETCRKGLTTPTMPVVLLGDIFESLTLELCERMFTFVEEEVNVWKEELFFVSCKNNLLRMCNDLLRRLSRSSATVFCGRILLFLAKFFPFSERSGLNIVSEFNLENVTEYGTEAAEDSVTEIEVGDNKKNIVIDYSLYCKFWSLQDFFRNPNQCYNKMQWKLFCSHATSILGTFQGLKLDYIVKDSTWIDPKTKTSYFPKYLTNQKLLDLQIYDVNFRRFILLQFLILFQYLTSQVKFKSDSFELKQDQKDWVQNTTEKIYNLLAETPPDGEHFAKIFKNILRREEYWSTWKNDGCPEFKKALSASEPILERKSNERFNLGDAIKDASNSGKFYLGNSELTKLWNLYPDNLEACKAKDRDFLPSLETYFAEAIDQVESEAIDQVESGVIVAEDEYLLKDPNFGWRALRLMARRSPHFFSYSNNPFTHLSEYLEMMIRKIAADRPGQSQENSNQNDAELEANLFKPSEDIKKMDNEDLDDNYLRFKVAIFTYSQFDAFSEKIAPNWKSLAVKLGFKDDEIEFFDSKNEDRLSKTKNMLHLWFEDDDDSTLENFSYILDGLDMVEAAEVVKQAIQQNEIQMNMT</sequence>
<dbReference type="SUPFAM" id="SSF47986">
    <property type="entry name" value="DEATH domain"/>
    <property type="match status" value="1"/>
</dbReference>